<dbReference type="InterPro" id="IPR012312">
    <property type="entry name" value="Hemerythrin-like"/>
</dbReference>
<name>A0A841FUI2_9ACTN</name>
<organism evidence="2 3">
    <name type="scientific">Phytomonospora endophytica</name>
    <dbReference type="NCBI Taxonomy" id="714109"/>
    <lineage>
        <taxon>Bacteria</taxon>
        <taxon>Bacillati</taxon>
        <taxon>Actinomycetota</taxon>
        <taxon>Actinomycetes</taxon>
        <taxon>Micromonosporales</taxon>
        <taxon>Micromonosporaceae</taxon>
        <taxon>Phytomonospora</taxon>
    </lineage>
</organism>
<gene>
    <name evidence="2" type="ORF">HNR73_007563</name>
</gene>
<dbReference type="AlphaFoldDB" id="A0A841FUI2"/>
<feature type="domain" description="Hemerythrin-like" evidence="1">
    <location>
        <begin position="17"/>
        <end position="146"/>
    </location>
</feature>
<sequence>MSHTDHNGRLSAFGGQLVAVHIWLREELAALREGIGSYLDGGERPRELGLHCLTFCSVLTRHHSEEDGEVFGAVAAEFPELAPVLDELRADHVMVAATLTSVRELVERLDGETGTDGAEGIERELDTLAALLETHFLYEEKKIAEALDRLGAGGLPADAISRVLPET</sequence>
<comment type="caution">
    <text evidence="2">The sequence shown here is derived from an EMBL/GenBank/DDBJ whole genome shotgun (WGS) entry which is preliminary data.</text>
</comment>
<evidence type="ECO:0000313" key="3">
    <source>
        <dbReference type="Proteomes" id="UP000548476"/>
    </source>
</evidence>
<protein>
    <recommendedName>
        <fullName evidence="1">Hemerythrin-like domain-containing protein</fullName>
    </recommendedName>
</protein>
<evidence type="ECO:0000259" key="1">
    <source>
        <dbReference type="Pfam" id="PF01814"/>
    </source>
</evidence>
<dbReference type="Gene3D" id="1.20.120.520">
    <property type="entry name" value="nmb1532 protein domain like"/>
    <property type="match status" value="1"/>
</dbReference>
<reference evidence="2 3" key="1">
    <citation type="submission" date="2020-08" db="EMBL/GenBank/DDBJ databases">
        <title>Genomic Encyclopedia of Type Strains, Phase IV (KMG-IV): sequencing the most valuable type-strain genomes for metagenomic binning, comparative biology and taxonomic classification.</title>
        <authorList>
            <person name="Goeker M."/>
        </authorList>
    </citation>
    <scope>NUCLEOTIDE SEQUENCE [LARGE SCALE GENOMIC DNA]</scope>
    <source>
        <strain evidence="2 3">YIM 65646</strain>
    </source>
</reference>
<dbReference type="Pfam" id="PF01814">
    <property type="entry name" value="Hemerythrin"/>
    <property type="match status" value="1"/>
</dbReference>
<keyword evidence="3" id="KW-1185">Reference proteome</keyword>
<accession>A0A841FUI2</accession>
<dbReference type="Proteomes" id="UP000548476">
    <property type="component" value="Unassembled WGS sequence"/>
</dbReference>
<dbReference type="RefSeq" id="WP_203686006.1">
    <property type="nucleotide sequence ID" value="NZ_BONT01000028.1"/>
</dbReference>
<dbReference type="EMBL" id="JACHGT010000024">
    <property type="protein sequence ID" value="MBB6039666.1"/>
    <property type="molecule type" value="Genomic_DNA"/>
</dbReference>
<evidence type="ECO:0000313" key="2">
    <source>
        <dbReference type="EMBL" id="MBB6039666.1"/>
    </source>
</evidence>
<proteinExistence type="predicted"/>